<name>A0A0W0F4N0_MONRR</name>
<reference evidence="2 3" key="1">
    <citation type="submission" date="2015-12" db="EMBL/GenBank/DDBJ databases">
        <title>Draft genome sequence of Moniliophthora roreri, the causal agent of frosty pod rot of cacao.</title>
        <authorList>
            <person name="Aime M.C."/>
            <person name="Diaz-Valderrama J.R."/>
            <person name="Kijpornyongpan T."/>
            <person name="Phillips-Mora W."/>
        </authorList>
    </citation>
    <scope>NUCLEOTIDE SEQUENCE [LARGE SCALE GENOMIC DNA]</scope>
    <source>
        <strain evidence="2 3">MCA 2952</strain>
    </source>
</reference>
<evidence type="ECO:0000313" key="3">
    <source>
        <dbReference type="Proteomes" id="UP000054988"/>
    </source>
</evidence>
<proteinExistence type="predicted"/>
<feature type="compositionally biased region" description="Low complexity" evidence="1">
    <location>
        <begin position="35"/>
        <end position="48"/>
    </location>
</feature>
<sequence>MQVNRLIIGSTPQEQSDENHQLEWTFPQSFQYNLPSSPSLGPASSPDPFHQMSSPSPVLQPSAAMSCPPSTIFNGLLGSSQQPQSNSDQNWKCLHDMEDFAEQTARQVRLKSLEGLKKFIRLSAEQQNVILMSHVLKIEENLKQIDAFKTHAEVPSTLKLHIERIIIKVILHPELPAYVSGQKLLAIIMDHLEKHPSWGLTAAVKSNDKKYKSIKDFLVASVGTTNADGQRQNQSNLVVLCCNIVSRWRKVTDVPMTLPMAAHIAFLRSVTAQEVTNGTANAATFWNKVDKALDALRKDLVGKTQAEQNEKLGKYITDDRTIYGEVLAELSELNHDAGLMLGDEPDMEQ</sequence>
<dbReference type="EMBL" id="LATX01002344">
    <property type="protein sequence ID" value="KTB31233.1"/>
    <property type="molecule type" value="Genomic_DNA"/>
</dbReference>
<comment type="caution">
    <text evidence="2">The sequence shown here is derived from an EMBL/GenBank/DDBJ whole genome shotgun (WGS) entry which is preliminary data.</text>
</comment>
<dbReference type="Proteomes" id="UP000054988">
    <property type="component" value="Unassembled WGS sequence"/>
</dbReference>
<organism evidence="2 3">
    <name type="scientific">Moniliophthora roreri</name>
    <name type="common">Frosty pod rot fungus</name>
    <name type="synonym">Monilia roreri</name>
    <dbReference type="NCBI Taxonomy" id="221103"/>
    <lineage>
        <taxon>Eukaryota</taxon>
        <taxon>Fungi</taxon>
        <taxon>Dikarya</taxon>
        <taxon>Basidiomycota</taxon>
        <taxon>Agaricomycotina</taxon>
        <taxon>Agaricomycetes</taxon>
        <taxon>Agaricomycetidae</taxon>
        <taxon>Agaricales</taxon>
        <taxon>Marasmiineae</taxon>
        <taxon>Marasmiaceae</taxon>
        <taxon>Moniliophthora</taxon>
    </lineage>
</organism>
<protein>
    <submittedName>
        <fullName evidence="2">Uncharacterized protein</fullName>
    </submittedName>
</protein>
<feature type="region of interest" description="Disordered" evidence="1">
    <location>
        <begin position="35"/>
        <end position="64"/>
    </location>
</feature>
<evidence type="ECO:0000313" key="2">
    <source>
        <dbReference type="EMBL" id="KTB31233.1"/>
    </source>
</evidence>
<dbReference type="AlphaFoldDB" id="A0A0W0F4N0"/>
<accession>A0A0W0F4N0</accession>
<evidence type="ECO:0000256" key="1">
    <source>
        <dbReference type="SAM" id="MobiDB-lite"/>
    </source>
</evidence>
<gene>
    <name evidence="2" type="ORF">WG66_16183</name>
</gene>